<accession>V9D2B8</accession>
<feature type="region of interest" description="Disordered" evidence="1">
    <location>
        <begin position="1"/>
        <end position="115"/>
    </location>
</feature>
<name>V9D2B8_9EURO</name>
<evidence type="ECO:0008006" key="4">
    <source>
        <dbReference type="Google" id="ProtNLM"/>
    </source>
</evidence>
<dbReference type="HOGENOM" id="CLU_098435_1_2_1"/>
<proteinExistence type="predicted"/>
<feature type="compositionally biased region" description="Basic and acidic residues" evidence="1">
    <location>
        <begin position="74"/>
        <end position="115"/>
    </location>
</feature>
<dbReference type="GeneID" id="19986664"/>
<evidence type="ECO:0000256" key="1">
    <source>
        <dbReference type="SAM" id="MobiDB-lite"/>
    </source>
</evidence>
<evidence type="ECO:0000313" key="3">
    <source>
        <dbReference type="Proteomes" id="UP000030678"/>
    </source>
</evidence>
<dbReference type="Pfam" id="PF08555">
    <property type="entry name" value="FAM32A"/>
    <property type="match status" value="1"/>
</dbReference>
<evidence type="ECO:0000313" key="2">
    <source>
        <dbReference type="EMBL" id="ETI20137.1"/>
    </source>
</evidence>
<dbReference type="OrthoDB" id="205403at2759"/>
<protein>
    <recommendedName>
        <fullName evidence="4">DUF1754-domain-containing protein</fullName>
    </recommendedName>
</protein>
<dbReference type="PANTHER" id="PTHR13282">
    <property type="entry name" value="PROTEIN FAM32A"/>
    <property type="match status" value="1"/>
</dbReference>
<sequence>MAPNEYSSVGSGKLKLKGVKDSKIDKKKKKKAPSSSQPNEGGEAAVGEATTDGFNDRSVMLKKLEEEDEAMANEEGRSLQKQRGERPADSEAGRREEERGGVMKTEAERRYEEQRRKRLEERLKREGVKTHKERVEELNKYLSSLSEHHDMPRIGPG</sequence>
<gene>
    <name evidence="2" type="ORF">G647_08171</name>
</gene>
<reference evidence="2 3" key="1">
    <citation type="submission" date="2013-03" db="EMBL/GenBank/DDBJ databases">
        <title>The Genome Sequence of Cladophialophora carrionii CBS 160.54.</title>
        <authorList>
            <consortium name="The Broad Institute Genomics Platform"/>
            <person name="Cuomo C."/>
            <person name="de Hoog S."/>
            <person name="Gorbushina A."/>
            <person name="Walker B."/>
            <person name="Young S.K."/>
            <person name="Zeng Q."/>
            <person name="Gargeya S."/>
            <person name="Fitzgerald M."/>
            <person name="Haas B."/>
            <person name="Abouelleil A."/>
            <person name="Allen A.W."/>
            <person name="Alvarado L."/>
            <person name="Arachchi H.M."/>
            <person name="Berlin A.M."/>
            <person name="Chapman S.B."/>
            <person name="Gainer-Dewar J."/>
            <person name="Goldberg J."/>
            <person name="Griggs A."/>
            <person name="Gujja S."/>
            <person name="Hansen M."/>
            <person name="Howarth C."/>
            <person name="Imamovic A."/>
            <person name="Ireland A."/>
            <person name="Larimer J."/>
            <person name="McCowan C."/>
            <person name="Murphy C."/>
            <person name="Pearson M."/>
            <person name="Poon T.W."/>
            <person name="Priest M."/>
            <person name="Roberts A."/>
            <person name="Saif S."/>
            <person name="Shea T."/>
            <person name="Sisk P."/>
            <person name="Sykes S."/>
            <person name="Wortman J."/>
            <person name="Nusbaum C."/>
            <person name="Birren B."/>
        </authorList>
    </citation>
    <scope>NUCLEOTIDE SEQUENCE [LARGE SCALE GENOMIC DNA]</scope>
    <source>
        <strain evidence="2 3">CBS 160.54</strain>
    </source>
</reference>
<dbReference type="EMBL" id="KB822708">
    <property type="protein sequence ID" value="ETI20137.1"/>
    <property type="molecule type" value="Genomic_DNA"/>
</dbReference>
<dbReference type="PANTHER" id="PTHR13282:SF6">
    <property type="entry name" value="PROTEIN FAM32A"/>
    <property type="match status" value="1"/>
</dbReference>
<dbReference type="RefSeq" id="XP_008730705.1">
    <property type="nucleotide sequence ID" value="XM_008732483.1"/>
</dbReference>
<dbReference type="Proteomes" id="UP000030678">
    <property type="component" value="Unassembled WGS sequence"/>
</dbReference>
<dbReference type="AlphaFoldDB" id="V9D2B8"/>
<dbReference type="InterPro" id="IPR013865">
    <property type="entry name" value="FAM32A"/>
</dbReference>
<dbReference type="GO" id="GO:0005730">
    <property type="term" value="C:nucleolus"/>
    <property type="evidence" value="ECO:0007669"/>
    <property type="project" value="TreeGrafter"/>
</dbReference>
<dbReference type="VEuPathDB" id="FungiDB:G647_08171"/>
<organism evidence="2 3">
    <name type="scientific">Cladophialophora carrionii CBS 160.54</name>
    <dbReference type="NCBI Taxonomy" id="1279043"/>
    <lineage>
        <taxon>Eukaryota</taxon>
        <taxon>Fungi</taxon>
        <taxon>Dikarya</taxon>
        <taxon>Ascomycota</taxon>
        <taxon>Pezizomycotina</taxon>
        <taxon>Eurotiomycetes</taxon>
        <taxon>Chaetothyriomycetidae</taxon>
        <taxon>Chaetothyriales</taxon>
        <taxon>Herpotrichiellaceae</taxon>
        <taxon>Cladophialophora</taxon>
    </lineage>
</organism>